<protein>
    <submittedName>
        <fullName evidence="2">Uncharacterized protein</fullName>
    </submittedName>
</protein>
<evidence type="ECO:0000313" key="2">
    <source>
        <dbReference type="EMBL" id="EEF61542.1"/>
    </source>
</evidence>
<proteinExistence type="predicted"/>
<organism evidence="2 3">
    <name type="scientific">Pedosphaera parvula (strain Ellin514)</name>
    <dbReference type="NCBI Taxonomy" id="320771"/>
    <lineage>
        <taxon>Bacteria</taxon>
        <taxon>Pseudomonadati</taxon>
        <taxon>Verrucomicrobiota</taxon>
        <taxon>Pedosphaerae</taxon>
        <taxon>Pedosphaerales</taxon>
        <taxon>Pedosphaeraceae</taxon>
        <taxon>Pedosphaera</taxon>
    </lineage>
</organism>
<evidence type="ECO:0000256" key="1">
    <source>
        <dbReference type="SAM" id="Phobius"/>
    </source>
</evidence>
<keyword evidence="3" id="KW-1185">Reference proteome</keyword>
<comment type="caution">
    <text evidence="2">The sequence shown here is derived from an EMBL/GenBank/DDBJ whole genome shotgun (WGS) entry which is preliminary data.</text>
</comment>
<dbReference type="RefSeq" id="WP_007414434.1">
    <property type="nucleotide sequence ID" value="NZ_ABOX02000009.1"/>
</dbReference>
<gene>
    <name evidence="2" type="ORF">Cflav_PD4220</name>
</gene>
<keyword evidence="1" id="KW-0812">Transmembrane</keyword>
<reference evidence="2 3" key="1">
    <citation type="journal article" date="2011" name="J. Bacteriol.">
        <title>Genome sequence of 'Pedosphaera parvula' Ellin514, an aerobic Verrucomicrobial isolate from pasture soil.</title>
        <authorList>
            <person name="Kant R."/>
            <person name="van Passel M.W."/>
            <person name="Sangwan P."/>
            <person name="Palva A."/>
            <person name="Lucas S."/>
            <person name="Copeland A."/>
            <person name="Lapidus A."/>
            <person name="Glavina Del Rio T."/>
            <person name="Dalin E."/>
            <person name="Tice H."/>
            <person name="Bruce D."/>
            <person name="Goodwin L."/>
            <person name="Pitluck S."/>
            <person name="Chertkov O."/>
            <person name="Larimer F.W."/>
            <person name="Land M.L."/>
            <person name="Hauser L."/>
            <person name="Brettin T.S."/>
            <person name="Detter J.C."/>
            <person name="Han S."/>
            <person name="de Vos W.M."/>
            <person name="Janssen P.H."/>
            <person name="Smidt H."/>
        </authorList>
    </citation>
    <scope>NUCLEOTIDE SEQUENCE [LARGE SCALE GENOMIC DNA]</scope>
    <source>
        <strain evidence="2 3">Ellin514</strain>
    </source>
</reference>
<dbReference type="EMBL" id="ABOX02000009">
    <property type="protein sequence ID" value="EEF61542.1"/>
    <property type="molecule type" value="Genomic_DNA"/>
</dbReference>
<feature type="transmembrane region" description="Helical" evidence="1">
    <location>
        <begin position="333"/>
        <end position="353"/>
    </location>
</feature>
<accession>B9XF44</accession>
<keyword evidence="1" id="KW-1133">Transmembrane helix</keyword>
<dbReference type="AlphaFoldDB" id="B9XF44"/>
<sequence length="360" mass="39842" precursor="true">MKKQLIVVGVLVLFTLSVVQAESVRSFSGVLKTESGGGDSADWNWAVLVDGMKWRIDIESATVKTGDRYSAGFDGRTTVSITRFGNTSPPPSKLLNSTSIPEINDSTAIIESGVMPSEELLLAHPLWLTFCAPSLLKFFPDGSMPALDGVGIEECFESRNTKFKFKYEMLPGEKFFKTFELMNDGYIRQKGAGGKFALFKRQAPYDNGFVQAKLHAEGLQTGGVPEKTIYERFSAAKEKDGNDHRFDRSTVTILTAGTTNVADDVWLPPPSKVPQVKDRRFSFDTPPLFSIEYRHKGSSWLPKDDPQIMAMYRSDVGLRNEEAQPVGSNKKRATFLVLFGIGGSALLLLLYSLSRKKAQL</sequence>
<dbReference type="Proteomes" id="UP000003688">
    <property type="component" value="Unassembled WGS sequence"/>
</dbReference>
<name>B9XF44_PEDPL</name>
<keyword evidence="1" id="KW-0472">Membrane</keyword>
<evidence type="ECO:0000313" key="3">
    <source>
        <dbReference type="Proteomes" id="UP000003688"/>
    </source>
</evidence>